<protein>
    <submittedName>
        <fullName evidence="2">Uncharacterized protein</fullName>
    </submittedName>
</protein>
<accession>A0A8S3VMH9</accession>
<proteinExistence type="predicted"/>
<dbReference type="Proteomes" id="UP000683360">
    <property type="component" value="Unassembled WGS sequence"/>
</dbReference>
<dbReference type="EMBL" id="CAJPWZ010003335">
    <property type="protein sequence ID" value="CAG2258001.1"/>
    <property type="molecule type" value="Genomic_DNA"/>
</dbReference>
<feature type="region of interest" description="Disordered" evidence="1">
    <location>
        <begin position="1"/>
        <end position="72"/>
    </location>
</feature>
<sequence length="170" mass="18819">MIDDFGNTEKLDDQATQNKTECPWESNSYPNRTGNSNENKSESLASTHDSHSFPIDHISTSSSSDVQERRSSYLNSYQPIVHSADVHEYSSINIINESSSSGSDTHWIGSDYLNPYQPMVPDLDLIHDYKSVAGCTDVSISPMLDACTKDIVSDFPHLCQAQNSKLGTPK</sequence>
<gene>
    <name evidence="2" type="ORF">MEDL_69291</name>
</gene>
<reference evidence="2" key="1">
    <citation type="submission" date="2021-03" db="EMBL/GenBank/DDBJ databases">
        <authorList>
            <person name="Bekaert M."/>
        </authorList>
    </citation>
    <scope>NUCLEOTIDE SEQUENCE</scope>
</reference>
<evidence type="ECO:0000256" key="1">
    <source>
        <dbReference type="SAM" id="MobiDB-lite"/>
    </source>
</evidence>
<organism evidence="2 3">
    <name type="scientific">Mytilus edulis</name>
    <name type="common">Blue mussel</name>
    <dbReference type="NCBI Taxonomy" id="6550"/>
    <lineage>
        <taxon>Eukaryota</taxon>
        <taxon>Metazoa</taxon>
        <taxon>Spiralia</taxon>
        <taxon>Lophotrochozoa</taxon>
        <taxon>Mollusca</taxon>
        <taxon>Bivalvia</taxon>
        <taxon>Autobranchia</taxon>
        <taxon>Pteriomorphia</taxon>
        <taxon>Mytilida</taxon>
        <taxon>Mytiloidea</taxon>
        <taxon>Mytilidae</taxon>
        <taxon>Mytilinae</taxon>
        <taxon>Mytilus</taxon>
    </lineage>
</organism>
<comment type="caution">
    <text evidence="2">The sequence shown here is derived from an EMBL/GenBank/DDBJ whole genome shotgun (WGS) entry which is preliminary data.</text>
</comment>
<dbReference type="AlphaFoldDB" id="A0A8S3VMH9"/>
<name>A0A8S3VMH9_MYTED</name>
<keyword evidence="3" id="KW-1185">Reference proteome</keyword>
<evidence type="ECO:0000313" key="2">
    <source>
        <dbReference type="EMBL" id="CAG2258001.1"/>
    </source>
</evidence>
<feature type="compositionally biased region" description="Polar residues" evidence="1">
    <location>
        <begin position="14"/>
        <end position="47"/>
    </location>
</feature>
<evidence type="ECO:0000313" key="3">
    <source>
        <dbReference type="Proteomes" id="UP000683360"/>
    </source>
</evidence>